<feature type="region of interest" description="Disordered" evidence="5">
    <location>
        <begin position="1073"/>
        <end position="1114"/>
    </location>
</feature>
<feature type="compositionally biased region" description="Low complexity" evidence="5">
    <location>
        <begin position="912"/>
        <end position="932"/>
    </location>
</feature>
<feature type="compositionally biased region" description="Polar residues" evidence="5">
    <location>
        <begin position="893"/>
        <end position="911"/>
    </location>
</feature>
<dbReference type="OrthoDB" id="264795at2759"/>
<dbReference type="Pfam" id="PF03399">
    <property type="entry name" value="SAC3_GANP"/>
    <property type="match status" value="1"/>
</dbReference>
<sequence length="1273" mass="140259">MSTFPTGTKRGLGAPSSRGRVSRSSRASSRQSNPIRDSNAHEEPSMKAGRGRGSGTTSSMRGQRASSAVRMENGRSSGGLSRGLRGTKSQSSSPFGSAPTNSIFSIDRARDPRRQQGSVPPFKPQKKDKNQDYMSRFEQLKRERTKQRTKAINEGLMADPSQPTSLNRAITPTGACTDMCPEYERVERIVQKMVDKSEKLLNLDTGELDIAETRMIKRFRRSAAGYDEQLPSDIRTPNALLQTLNYILRYVISDDDTLGGIHKFVWDRTRSIRNDLSIQQLTQQQDVEIAVKCLERIARFHILSLHLLSSPTNTEQFDHHQEREQLNNTLLSLLYYYDDFRGRMVFPNEDEFRAYYILFSIHDQRPDLEARVQKWPRELLHSPRIKVALELFAAAGNTWEYQGTLDARRPNAIAQGLYSRFFNLVRSKSVSYLMACIAEIYFSQVRQTAIRSIWKAYCRQPLSQQHKNQEWTIDRLTTALWLDDEDQTIKFCEDQDLELATDSEGRLYLDWGSRSVDSVAFQPSSQQIFSERLVESKRYGRTQQAIILGMSVSQALKHGMIDKMLLHTESESAAVSAKGDGEHGGLFVSDDEGEKELQKNHDNISNIEVQAEMPSTSPSIFSRSLESGNSQTSTNPFINHLTGTFPAGSPSTSSLSASAPPFVPQGLTNFTKSQPAQSVPSSIESRLDEVKPPVSSSPFPSVSMSGPSAPVFSPFGSNFGNPFASKLTSAKDATAPQLSPFPAKKGLFGTPSAPETVSFGRPSSSPAVATVESVESPKTPPFAPFTSNSSTIATDQPDIQKTTSKGQGSKIASTTLFQGTWGGASPAADTVSKPSNSAHPEQPQNPLFPSTSAGIFGLQPSESRESAPSPFGVVEPLQKQTSSQANAGKAPTSLFSSPQPTESSKPTKSVLSTSIISSTPSSNPFSATPPFTGSQNQKSLDVKGPEPKYPPPSLVGQPSSPKKTQGAPAPAVQPPTSRPSEKPVEDQDRVRRELEQRAVREHEKRRILEVEAAKKEAAKRELERLKAARIEKEKKEAVEREAARREKMMREQEEELRAARREIEKREAIERKAAEKEAARKNAIEKEVAKRKALDGENEEEQSRGKAKMAKLSPKQTLTVEELLALELSKQKAAPPKQTTERKSLIDEDELLFTAARMAGRELSRTGLFDGIPQLPESVSRPSTPASSFSSSIMGRASVSSREISDGQHAMVNGYKVALAPETPLGLGRSLSRTEQRIRLTGAHGLAYKPIANLLRTPNEKGKQRAPWGNTIS</sequence>
<organism evidence="7">
    <name type="scientific">Coccidioides posadasii (strain RMSCC 757 / Silveira)</name>
    <name type="common">Valley fever fungus</name>
    <dbReference type="NCBI Taxonomy" id="443226"/>
    <lineage>
        <taxon>Eukaryota</taxon>
        <taxon>Fungi</taxon>
        <taxon>Dikarya</taxon>
        <taxon>Ascomycota</taxon>
        <taxon>Pezizomycotina</taxon>
        <taxon>Eurotiomycetes</taxon>
        <taxon>Eurotiomycetidae</taxon>
        <taxon>Onygenales</taxon>
        <taxon>Onygenaceae</taxon>
        <taxon>Coccidioides</taxon>
    </lineage>
</organism>
<evidence type="ECO:0000313" key="6">
    <source>
        <dbReference type="EMBL" id="EFW23013.1"/>
    </source>
</evidence>
<comment type="similarity">
    <text evidence="4">Belongs to the SAC3 family.</text>
</comment>
<dbReference type="GO" id="GO:0006406">
    <property type="term" value="P:mRNA export from nucleus"/>
    <property type="evidence" value="ECO:0007669"/>
    <property type="project" value="TreeGrafter"/>
</dbReference>
<protein>
    <submittedName>
        <fullName evidence="6">Uncharacterized protein</fullName>
    </submittedName>
</protein>
<feature type="compositionally biased region" description="Polar residues" evidence="5">
    <location>
        <begin position="671"/>
        <end position="684"/>
    </location>
</feature>
<evidence type="ECO:0000256" key="5">
    <source>
        <dbReference type="SAM" id="MobiDB-lite"/>
    </source>
</evidence>
<feature type="compositionally biased region" description="Polar residues" evidence="5">
    <location>
        <begin position="87"/>
        <end position="104"/>
    </location>
</feature>
<dbReference type="STRING" id="443226.E9CTS3"/>
<evidence type="ECO:0000256" key="3">
    <source>
        <dbReference type="ARBA" id="ARBA00023242"/>
    </source>
</evidence>
<dbReference type="PANTHER" id="PTHR12436">
    <property type="entry name" value="80 KDA MCM3-ASSOCIATED PROTEIN"/>
    <property type="match status" value="1"/>
</dbReference>
<accession>E9CTS3</accession>
<evidence type="ECO:0000256" key="2">
    <source>
        <dbReference type="ARBA" id="ARBA00022553"/>
    </source>
</evidence>
<dbReference type="VEuPathDB" id="FungiDB:D8B26_006557"/>
<reference evidence="7" key="2">
    <citation type="submission" date="2010-03" db="EMBL/GenBank/DDBJ databases">
        <title>The genome sequence of Coccidioides posadasii strain Silveira.</title>
        <authorList>
            <consortium name="The Broad Institute Genome Sequencing Center for Infectious Disease"/>
            <person name="Neafsey D."/>
            <person name="Orbach M."/>
            <person name="Henn M.R."/>
            <person name="Cole G.T."/>
            <person name="Galgiani J."/>
            <person name="Gardner M.J."/>
            <person name="Kirkland T.N."/>
            <person name="Taylor J.W."/>
            <person name="Young S.K."/>
            <person name="Zeng Q."/>
            <person name="Koehrsen M."/>
            <person name="Alvarado L."/>
            <person name="Berlin A."/>
            <person name="Borenstein D."/>
            <person name="Chapman S.B."/>
            <person name="Chen Z."/>
            <person name="Engels R."/>
            <person name="Freedman E."/>
            <person name="Gellesch M."/>
            <person name="Goldberg J."/>
            <person name="Griggs A."/>
            <person name="Gujja S."/>
            <person name="Heilman E."/>
            <person name="Heiman D."/>
            <person name="Howarth C."/>
            <person name="Jen D."/>
            <person name="Larson L."/>
            <person name="Mehta T."/>
            <person name="Neiman D."/>
            <person name="Park D."/>
            <person name="Pearson M."/>
            <person name="Richards J."/>
            <person name="Roberts A."/>
            <person name="Saif S."/>
            <person name="Shea T."/>
            <person name="Shenoy N."/>
            <person name="Sisk P."/>
            <person name="Stolte C."/>
            <person name="Sykes S."/>
            <person name="Walk T."/>
            <person name="White J."/>
            <person name="Yandava C."/>
            <person name="Haas B."/>
            <person name="Nusbaum C."/>
            <person name="Birren B."/>
        </authorList>
    </citation>
    <scope>NUCLEOTIDE SEQUENCE [LARGE SCALE GENOMIC DNA]</scope>
    <source>
        <strain evidence="7">RMSCC 757 / Silveira</strain>
    </source>
</reference>
<dbReference type="AlphaFoldDB" id="E9CTS3"/>
<feature type="region of interest" description="Disordered" evidence="5">
    <location>
        <begin position="671"/>
        <end position="694"/>
    </location>
</feature>
<feature type="region of interest" description="Disordered" evidence="5">
    <location>
        <begin position="741"/>
        <end position="997"/>
    </location>
</feature>
<evidence type="ECO:0000313" key="7">
    <source>
        <dbReference type="Proteomes" id="UP000002497"/>
    </source>
</evidence>
<name>E9CTS3_COCPS</name>
<feature type="compositionally biased region" description="Polar residues" evidence="5">
    <location>
        <begin position="832"/>
        <end position="853"/>
    </location>
</feature>
<dbReference type="EMBL" id="GL636486">
    <property type="protein sequence ID" value="EFW23013.1"/>
    <property type="molecule type" value="Genomic_DNA"/>
</dbReference>
<keyword evidence="7" id="KW-1185">Reference proteome</keyword>
<evidence type="ECO:0000256" key="1">
    <source>
        <dbReference type="ARBA" id="ARBA00004259"/>
    </source>
</evidence>
<feature type="compositionally biased region" description="Low complexity" evidence="5">
    <location>
        <begin position="16"/>
        <end position="32"/>
    </location>
</feature>
<feature type="compositionally biased region" description="Polar residues" evidence="5">
    <location>
        <begin position="161"/>
        <end position="170"/>
    </location>
</feature>
<dbReference type="InterPro" id="IPR005062">
    <property type="entry name" value="SAC3/GANP/THP3_conserved"/>
</dbReference>
<dbReference type="InterPro" id="IPR045107">
    <property type="entry name" value="SAC3/GANP/THP3"/>
</dbReference>
<dbReference type="GO" id="GO:0005635">
    <property type="term" value="C:nuclear envelope"/>
    <property type="evidence" value="ECO:0007669"/>
    <property type="project" value="UniProtKB-SubCell"/>
</dbReference>
<evidence type="ECO:0000256" key="4">
    <source>
        <dbReference type="ARBA" id="ARBA00038443"/>
    </source>
</evidence>
<reference evidence="7" key="1">
    <citation type="journal article" date="2010" name="Genome Res.">
        <title>Population genomic sequencing of Coccidioides fungi reveals recent hybridization and transposon control.</title>
        <authorList>
            <person name="Neafsey D.E."/>
            <person name="Barker B.M."/>
            <person name="Sharpton T.J."/>
            <person name="Stajich J.E."/>
            <person name="Park D.J."/>
            <person name="Whiston E."/>
            <person name="Hung C.-Y."/>
            <person name="McMahan C."/>
            <person name="White J."/>
            <person name="Sykes S."/>
            <person name="Heiman D."/>
            <person name="Young S."/>
            <person name="Zeng Q."/>
            <person name="Abouelleil A."/>
            <person name="Aftuck L."/>
            <person name="Bessette D."/>
            <person name="Brown A."/>
            <person name="FitzGerald M."/>
            <person name="Lui A."/>
            <person name="Macdonald J.P."/>
            <person name="Priest M."/>
            <person name="Orbach M.J."/>
            <person name="Galgiani J.N."/>
            <person name="Kirkland T.N."/>
            <person name="Cole G.T."/>
            <person name="Birren B.W."/>
            <person name="Henn M.R."/>
            <person name="Taylor J.W."/>
            <person name="Rounsley S.D."/>
        </authorList>
    </citation>
    <scope>NUCLEOTIDE SEQUENCE [LARGE SCALE GENOMIC DNA]</scope>
    <source>
        <strain evidence="7">RMSCC 757 / Silveira</strain>
    </source>
</reference>
<keyword evidence="2" id="KW-0597">Phosphoprotein</keyword>
<dbReference type="OMA" id="QKWPREL"/>
<dbReference type="PANTHER" id="PTHR12436:SF3">
    <property type="entry name" value="GERMINAL-CENTER ASSOCIATED NUCLEAR PROTEIN"/>
    <property type="match status" value="1"/>
</dbReference>
<feature type="region of interest" description="Disordered" evidence="5">
    <location>
        <begin position="613"/>
        <end position="632"/>
    </location>
</feature>
<comment type="subcellular location">
    <subcellularLocation>
        <location evidence="1">Nucleus envelope</location>
    </subcellularLocation>
</comment>
<dbReference type="HOGENOM" id="CLU_001529_0_0_1"/>
<feature type="compositionally biased region" description="Polar residues" evidence="5">
    <location>
        <begin position="785"/>
        <end position="818"/>
    </location>
</feature>
<dbReference type="VEuPathDB" id="FungiDB:CPSG_00912"/>
<keyword evidence="3" id="KW-0539">Nucleus</keyword>
<feature type="compositionally biased region" description="Basic and acidic residues" evidence="5">
    <location>
        <begin position="1073"/>
        <end position="1095"/>
    </location>
</feature>
<gene>
    <name evidence="6" type="ORF">CPSG_00912</name>
</gene>
<feature type="compositionally biased region" description="Basic and acidic residues" evidence="5">
    <location>
        <begin position="979"/>
        <end position="997"/>
    </location>
</feature>
<dbReference type="Gene3D" id="1.25.40.990">
    <property type="match status" value="1"/>
</dbReference>
<feature type="region of interest" description="Disordered" evidence="5">
    <location>
        <begin position="1174"/>
        <end position="1193"/>
    </location>
</feature>
<dbReference type="GO" id="GO:0070390">
    <property type="term" value="C:transcription export complex 2"/>
    <property type="evidence" value="ECO:0007669"/>
    <property type="project" value="TreeGrafter"/>
</dbReference>
<dbReference type="GO" id="GO:0005737">
    <property type="term" value="C:cytoplasm"/>
    <property type="evidence" value="ECO:0007669"/>
    <property type="project" value="TreeGrafter"/>
</dbReference>
<dbReference type="eggNOG" id="KOG1860">
    <property type="taxonomic scope" value="Eukaryota"/>
</dbReference>
<feature type="region of interest" description="Disordered" evidence="5">
    <location>
        <begin position="1"/>
        <end position="170"/>
    </location>
</feature>
<dbReference type="Proteomes" id="UP000002497">
    <property type="component" value="Unassembled WGS sequence"/>
</dbReference>
<dbReference type="FunFam" id="1.25.40.990:FF:000008">
    <property type="entry name" value="Nuclear mRNA export protein SAC3"/>
    <property type="match status" value="1"/>
</dbReference>
<dbReference type="CDD" id="cd06503">
    <property type="entry name" value="ATP-synt_Fo_b"/>
    <property type="match status" value="1"/>
</dbReference>
<proteinExistence type="inferred from homology"/>
<feature type="compositionally biased region" description="Low complexity" evidence="5">
    <location>
        <begin position="1178"/>
        <end position="1192"/>
    </location>
</feature>